<sequence>MYVLRVNTPSKILAVLVRKSPIRQRKGSVPKEPFEICLGRICLVRCQRFKTSLVRSVSFVVSYNPNSFADTSDRSGNFLHYIKRHSQKKPLFLESAQKEEFLRKRKHLCSHFPQ</sequence>
<organism evidence="1 2">
    <name type="scientific">Trichonephila clavata</name>
    <name type="common">Joro spider</name>
    <name type="synonym">Nephila clavata</name>
    <dbReference type="NCBI Taxonomy" id="2740835"/>
    <lineage>
        <taxon>Eukaryota</taxon>
        <taxon>Metazoa</taxon>
        <taxon>Ecdysozoa</taxon>
        <taxon>Arthropoda</taxon>
        <taxon>Chelicerata</taxon>
        <taxon>Arachnida</taxon>
        <taxon>Araneae</taxon>
        <taxon>Araneomorphae</taxon>
        <taxon>Entelegynae</taxon>
        <taxon>Araneoidea</taxon>
        <taxon>Nephilidae</taxon>
        <taxon>Trichonephila</taxon>
    </lineage>
</organism>
<accession>A0A8X6KJ54</accession>
<evidence type="ECO:0000313" key="2">
    <source>
        <dbReference type="Proteomes" id="UP000887116"/>
    </source>
</evidence>
<name>A0A8X6KJ54_TRICU</name>
<evidence type="ECO:0000313" key="1">
    <source>
        <dbReference type="EMBL" id="GFQ73488.1"/>
    </source>
</evidence>
<dbReference type="AlphaFoldDB" id="A0A8X6KJ54"/>
<dbReference type="EMBL" id="BMAO01001459">
    <property type="protein sequence ID" value="GFQ73488.1"/>
    <property type="molecule type" value="Genomic_DNA"/>
</dbReference>
<comment type="caution">
    <text evidence="1">The sequence shown here is derived from an EMBL/GenBank/DDBJ whole genome shotgun (WGS) entry which is preliminary data.</text>
</comment>
<protein>
    <submittedName>
        <fullName evidence="1">Uncharacterized protein</fullName>
    </submittedName>
</protein>
<dbReference type="Proteomes" id="UP000887116">
    <property type="component" value="Unassembled WGS sequence"/>
</dbReference>
<reference evidence="1" key="1">
    <citation type="submission" date="2020-07" db="EMBL/GenBank/DDBJ databases">
        <title>Multicomponent nature underlies the extraordinary mechanical properties of spider dragline silk.</title>
        <authorList>
            <person name="Kono N."/>
            <person name="Nakamura H."/>
            <person name="Mori M."/>
            <person name="Yoshida Y."/>
            <person name="Ohtoshi R."/>
            <person name="Malay A.D."/>
            <person name="Moran D.A.P."/>
            <person name="Tomita M."/>
            <person name="Numata K."/>
            <person name="Arakawa K."/>
        </authorList>
    </citation>
    <scope>NUCLEOTIDE SEQUENCE</scope>
</reference>
<proteinExistence type="predicted"/>
<keyword evidence="2" id="KW-1185">Reference proteome</keyword>
<gene>
    <name evidence="1" type="ORF">TNCT_666361</name>
</gene>